<dbReference type="Pfam" id="PF07722">
    <property type="entry name" value="Peptidase_C26"/>
    <property type="match status" value="1"/>
</dbReference>
<dbReference type="AlphaFoldDB" id="A0A7X0IXJ1"/>
<organism evidence="1 2">
    <name type="scientific">Rhizobium lusitanum</name>
    <dbReference type="NCBI Taxonomy" id="293958"/>
    <lineage>
        <taxon>Bacteria</taxon>
        <taxon>Pseudomonadati</taxon>
        <taxon>Pseudomonadota</taxon>
        <taxon>Alphaproteobacteria</taxon>
        <taxon>Hyphomicrobiales</taxon>
        <taxon>Rhizobiaceae</taxon>
        <taxon>Rhizobium/Agrobacterium group</taxon>
        <taxon>Rhizobium</taxon>
    </lineage>
</organism>
<dbReference type="GO" id="GO:0005829">
    <property type="term" value="C:cytosol"/>
    <property type="evidence" value="ECO:0007669"/>
    <property type="project" value="TreeGrafter"/>
</dbReference>
<name>A0A7X0IXJ1_9HYPH</name>
<dbReference type="PROSITE" id="PS51273">
    <property type="entry name" value="GATASE_TYPE_1"/>
    <property type="match status" value="1"/>
</dbReference>
<keyword evidence="1" id="KW-0315">Glutamine amidotransferase</keyword>
<dbReference type="InterPro" id="IPR029062">
    <property type="entry name" value="Class_I_gatase-like"/>
</dbReference>
<dbReference type="InterPro" id="IPR011697">
    <property type="entry name" value="Peptidase_C26"/>
</dbReference>
<dbReference type="GO" id="GO:0016740">
    <property type="term" value="F:transferase activity"/>
    <property type="evidence" value="ECO:0007669"/>
    <property type="project" value="UniProtKB-KW"/>
</dbReference>
<dbReference type="PANTHER" id="PTHR43235">
    <property type="entry name" value="GLUTAMINE AMIDOTRANSFERASE PB2B2.05-RELATED"/>
    <property type="match status" value="1"/>
</dbReference>
<dbReference type="SUPFAM" id="SSF52317">
    <property type="entry name" value="Class I glutamine amidotransferase-like"/>
    <property type="match status" value="1"/>
</dbReference>
<dbReference type="PANTHER" id="PTHR43235:SF1">
    <property type="entry name" value="GLUTAMINE AMIDOTRANSFERASE PB2B2.05-RELATED"/>
    <property type="match status" value="1"/>
</dbReference>
<protein>
    <submittedName>
        <fullName evidence="1">Putative glutamine amidotransferase</fullName>
    </submittedName>
</protein>
<comment type="caution">
    <text evidence="1">The sequence shown here is derived from an EMBL/GenBank/DDBJ whole genome shotgun (WGS) entry which is preliminary data.</text>
</comment>
<reference evidence="1 2" key="1">
    <citation type="submission" date="2020-08" db="EMBL/GenBank/DDBJ databases">
        <title>Genomic Encyclopedia of Type Strains, Phase IV (KMG-V): Genome sequencing to study the core and pangenomes of soil and plant-associated prokaryotes.</title>
        <authorList>
            <person name="Whitman W."/>
        </authorList>
    </citation>
    <scope>NUCLEOTIDE SEQUENCE [LARGE SCALE GENOMIC DNA]</scope>
    <source>
        <strain evidence="1 2">SEMIA 4060</strain>
    </source>
</reference>
<evidence type="ECO:0000313" key="1">
    <source>
        <dbReference type="EMBL" id="MBB6488653.1"/>
    </source>
</evidence>
<keyword evidence="1" id="KW-0808">Transferase</keyword>
<evidence type="ECO:0000313" key="2">
    <source>
        <dbReference type="Proteomes" id="UP000565576"/>
    </source>
</evidence>
<proteinExistence type="predicted"/>
<dbReference type="EMBL" id="JACHBG010000025">
    <property type="protein sequence ID" value="MBB6488653.1"/>
    <property type="molecule type" value="Genomic_DNA"/>
</dbReference>
<dbReference type="InterPro" id="IPR044668">
    <property type="entry name" value="PuuD-like"/>
</dbReference>
<dbReference type="GO" id="GO:0033969">
    <property type="term" value="F:gamma-glutamyl-gamma-aminobutyrate hydrolase activity"/>
    <property type="evidence" value="ECO:0007669"/>
    <property type="project" value="TreeGrafter"/>
</dbReference>
<dbReference type="Proteomes" id="UP000565576">
    <property type="component" value="Unassembled WGS sequence"/>
</dbReference>
<dbReference type="GO" id="GO:0006598">
    <property type="term" value="P:polyamine catabolic process"/>
    <property type="evidence" value="ECO:0007669"/>
    <property type="project" value="TreeGrafter"/>
</dbReference>
<sequence>MLMKTPSRPRVGITPDLNDLDAPETEYVVRRNYADALLRHGGLPLILPYVDDVTPYLETIDGLLVTGGMFDIDPALYGQGASLSCVMKPLRTAFEKALIEGALGLGIPLLGICNGMQLLAVCLGGQLVQDIPSQVPGALEHKPDQPAFRAQHEITIACQPRCLRAVAPGRYWVNSVHHQAVQPSTAYRPIAVACDGVIEAIEAVDHGFAVGVQWHPEYAAGEADAPIWRSFIDAATEFCLTRSAVLHG</sequence>
<dbReference type="Gene3D" id="3.40.50.880">
    <property type="match status" value="1"/>
</dbReference>
<gene>
    <name evidence="1" type="ORF">GGD46_005973</name>
</gene>
<accession>A0A7X0IXJ1</accession>
<dbReference type="RefSeq" id="WP_184710261.1">
    <property type="nucleotide sequence ID" value="NZ_JACHBG010000025.1"/>
</dbReference>
<dbReference type="CDD" id="cd01745">
    <property type="entry name" value="GATase1_2"/>
    <property type="match status" value="1"/>
</dbReference>